<dbReference type="PANTHER" id="PTHR11516:SF41">
    <property type="entry name" value="3-METHYL-2-OXOBUTANOATE DEHYDROGENASE SUBUNIT ALPHA"/>
    <property type="match status" value="1"/>
</dbReference>
<accession>A0AAU7YXL3</accession>
<dbReference type="AlphaFoldDB" id="A0AAU7YXL3"/>
<gene>
    <name evidence="5" type="ORF">RBB81_17265</name>
</gene>
<organism evidence="5">
    <name type="scientific">Tunturiibacter gelidiferens</name>
    <dbReference type="NCBI Taxonomy" id="3069689"/>
    <lineage>
        <taxon>Bacteria</taxon>
        <taxon>Pseudomonadati</taxon>
        <taxon>Acidobacteriota</taxon>
        <taxon>Terriglobia</taxon>
        <taxon>Terriglobales</taxon>
        <taxon>Acidobacteriaceae</taxon>
        <taxon>Tunturiibacter</taxon>
    </lineage>
</organism>
<dbReference type="KEGG" id="tgi:RBB81_17265"/>
<evidence type="ECO:0000259" key="4">
    <source>
        <dbReference type="Pfam" id="PF00676"/>
    </source>
</evidence>
<dbReference type="EMBL" id="CP132938">
    <property type="protein sequence ID" value="XCB21323.1"/>
    <property type="molecule type" value="Genomic_DNA"/>
</dbReference>
<dbReference type="PANTHER" id="PTHR11516">
    <property type="entry name" value="PYRUVATE DEHYDROGENASE E1 COMPONENT, ALPHA SUBUNIT BACTERIAL AND ORGANELLAR"/>
    <property type="match status" value="1"/>
</dbReference>
<comment type="cofactor">
    <cofactor evidence="1">
        <name>thiamine diphosphate</name>
        <dbReference type="ChEBI" id="CHEBI:58937"/>
    </cofactor>
</comment>
<dbReference type="RefSeq" id="WP_353071520.1">
    <property type="nucleotide sequence ID" value="NZ_CP132938.1"/>
</dbReference>
<keyword evidence="2" id="KW-0560">Oxidoreductase</keyword>
<sequence length="291" mass="31549">MSDAGLYENPLVPNKKLLQMYSVMADARALDEHIAGMQKGVKARRRLESTKGQEACRVSTALELLPGDLVSDSQAGVVMDLIAGAQSKAQIDSLLGRVVEFHAGKIDGARLAREGALARVLPWVEDASSRLRMAMGAALSFKTLKRGSVVVAYVGRSELDKKERQEIIESVAKLDLPMILVVLPSRGDKKDGVNQLSAKVRGWGMPGIPVDANDAVALYRVTQESLGRIRGGGGPVLIECKGYRVDGVGGDSRQDPLVQMKSFLLGRKVCTKAWLERAGERLRKRISSTEQ</sequence>
<dbReference type="GO" id="GO:0006086">
    <property type="term" value="P:pyruvate decarboxylation to acetyl-CoA"/>
    <property type="evidence" value="ECO:0007669"/>
    <property type="project" value="TreeGrafter"/>
</dbReference>
<protein>
    <submittedName>
        <fullName evidence="5">Thiamine pyrophosphate-dependent enzyme</fullName>
    </submittedName>
</protein>
<evidence type="ECO:0000256" key="2">
    <source>
        <dbReference type="ARBA" id="ARBA00023002"/>
    </source>
</evidence>
<evidence type="ECO:0000256" key="1">
    <source>
        <dbReference type="ARBA" id="ARBA00001964"/>
    </source>
</evidence>
<evidence type="ECO:0000256" key="3">
    <source>
        <dbReference type="ARBA" id="ARBA00023052"/>
    </source>
</evidence>
<feature type="domain" description="Dehydrogenase E1 component" evidence="4">
    <location>
        <begin position="47"/>
        <end position="247"/>
    </location>
</feature>
<proteinExistence type="predicted"/>
<dbReference type="InterPro" id="IPR029061">
    <property type="entry name" value="THDP-binding"/>
</dbReference>
<dbReference type="InterPro" id="IPR050642">
    <property type="entry name" value="PDH_E1_Alpha_Subunit"/>
</dbReference>
<reference evidence="5" key="1">
    <citation type="submission" date="2023-08" db="EMBL/GenBank/DDBJ databases">
        <authorList>
            <person name="Messyasz A."/>
            <person name="Mannisto M.K."/>
            <person name="Kerkhof L.J."/>
            <person name="Haggblom M."/>
        </authorList>
    </citation>
    <scope>NUCLEOTIDE SEQUENCE</scope>
    <source>
        <strain evidence="5">M8UP39</strain>
    </source>
</reference>
<dbReference type="Pfam" id="PF00676">
    <property type="entry name" value="E1_dh"/>
    <property type="match status" value="1"/>
</dbReference>
<dbReference type="GO" id="GO:0004739">
    <property type="term" value="F:pyruvate dehydrogenase (acetyl-transferring) activity"/>
    <property type="evidence" value="ECO:0007669"/>
    <property type="project" value="TreeGrafter"/>
</dbReference>
<dbReference type="Gene3D" id="3.40.50.970">
    <property type="match status" value="1"/>
</dbReference>
<keyword evidence="3" id="KW-0786">Thiamine pyrophosphate</keyword>
<dbReference type="InterPro" id="IPR001017">
    <property type="entry name" value="DH_E1"/>
</dbReference>
<evidence type="ECO:0000313" key="5">
    <source>
        <dbReference type="EMBL" id="XCB21323.1"/>
    </source>
</evidence>
<name>A0AAU7YXL3_9BACT</name>
<dbReference type="SUPFAM" id="SSF52518">
    <property type="entry name" value="Thiamin diphosphate-binding fold (THDP-binding)"/>
    <property type="match status" value="1"/>
</dbReference>
<reference evidence="5" key="2">
    <citation type="journal article" date="2024" name="Environ. Microbiol.">
        <title>Genome analysis and description of Tunturibacter gen. nov. expands the diversity of Terriglobia in tundra soils.</title>
        <authorList>
            <person name="Messyasz A."/>
            <person name="Mannisto M.K."/>
            <person name="Kerkhof L.J."/>
            <person name="Haggblom M.M."/>
        </authorList>
    </citation>
    <scope>NUCLEOTIDE SEQUENCE</scope>
    <source>
        <strain evidence="5">M8UP39</strain>
    </source>
</reference>